<proteinExistence type="inferred from homology"/>
<dbReference type="Proteomes" id="UP000593765">
    <property type="component" value="Chromosome"/>
</dbReference>
<comment type="catalytic activity">
    <reaction evidence="4">
        <text>a uridine in RNA = a pseudouridine in RNA</text>
        <dbReference type="Rhea" id="RHEA:48348"/>
        <dbReference type="Rhea" id="RHEA-COMP:12068"/>
        <dbReference type="Rhea" id="RHEA-COMP:12069"/>
        <dbReference type="ChEBI" id="CHEBI:65314"/>
        <dbReference type="ChEBI" id="CHEBI:65315"/>
    </reaction>
</comment>
<dbReference type="InterPro" id="IPR050188">
    <property type="entry name" value="RluA_PseudoU_synthase"/>
</dbReference>
<dbReference type="EC" id="5.4.99.-" evidence="4"/>
<name>A0A7M2WTM0_9BACT</name>
<dbReference type="KEGG" id="hbs:IPV69_20585"/>
<evidence type="ECO:0000313" key="6">
    <source>
        <dbReference type="EMBL" id="QOV88614.1"/>
    </source>
</evidence>
<organism evidence="6 7">
    <name type="scientific">Humisphaera borealis</name>
    <dbReference type="NCBI Taxonomy" id="2807512"/>
    <lineage>
        <taxon>Bacteria</taxon>
        <taxon>Pseudomonadati</taxon>
        <taxon>Planctomycetota</taxon>
        <taxon>Phycisphaerae</taxon>
        <taxon>Tepidisphaerales</taxon>
        <taxon>Tepidisphaeraceae</taxon>
        <taxon>Humisphaera</taxon>
    </lineage>
</organism>
<evidence type="ECO:0000256" key="4">
    <source>
        <dbReference type="RuleBase" id="RU362028"/>
    </source>
</evidence>
<evidence type="ECO:0000256" key="2">
    <source>
        <dbReference type="PIRSR" id="PIRSR606225-1"/>
    </source>
</evidence>
<evidence type="ECO:0000256" key="3">
    <source>
        <dbReference type="PROSITE-ProRule" id="PRU00182"/>
    </source>
</evidence>
<dbReference type="PANTHER" id="PTHR21600">
    <property type="entry name" value="MITOCHONDRIAL RNA PSEUDOURIDINE SYNTHASE"/>
    <property type="match status" value="1"/>
</dbReference>
<dbReference type="SUPFAM" id="SSF55120">
    <property type="entry name" value="Pseudouridine synthase"/>
    <property type="match status" value="1"/>
</dbReference>
<reference evidence="6 7" key="1">
    <citation type="submission" date="2020-10" db="EMBL/GenBank/DDBJ databases">
        <title>Wide distribution of Phycisphaera-like planctomycetes from WD2101 soil group in peatlands and genome analysis of the first cultivated representative.</title>
        <authorList>
            <person name="Dedysh S.N."/>
            <person name="Beletsky A.V."/>
            <person name="Ivanova A."/>
            <person name="Kulichevskaya I.S."/>
            <person name="Suzina N.E."/>
            <person name="Philippov D.A."/>
            <person name="Rakitin A.L."/>
            <person name="Mardanov A.V."/>
            <person name="Ravin N.V."/>
        </authorList>
    </citation>
    <scope>NUCLEOTIDE SEQUENCE [LARGE SCALE GENOMIC DNA]</scope>
    <source>
        <strain evidence="6 7">M1803</strain>
    </source>
</reference>
<comment type="similarity">
    <text evidence="1 4">Belongs to the pseudouridine synthase RluA family.</text>
</comment>
<protein>
    <recommendedName>
        <fullName evidence="4">Pseudouridine synthase</fullName>
        <ecNumber evidence="4">5.4.99.-</ecNumber>
    </recommendedName>
</protein>
<keyword evidence="3" id="KW-0694">RNA-binding</keyword>
<dbReference type="NCBIfam" id="TIGR00005">
    <property type="entry name" value="rluA_subfam"/>
    <property type="match status" value="1"/>
</dbReference>
<evidence type="ECO:0000313" key="7">
    <source>
        <dbReference type="Proteomes" id="UP000593765"/>
    </source>
</evidence>
<dbReference type="InterPro" id="IPR020103">
    <property type="entry name" value="PsdUridine_synth_cat_dom_sf"/>
</dbReference>
<evidence type="ECO:0000256" key="1">
    <source>
        <dbReference type="ARBA" id="ARBA00010876"/>
    </source>
</evidence>
<dbReference type="AlphaFoldDB" id="A0A7M2WTM0"/>
<dbReference type="InterPro" id="IPR006225">
    <property type="entry name" value="PsdUridine_synth_RluC/D"/>
</dbReference>
<dbReference type="GO" id="GO:0003723">
    <property type="term" value="F:RNA binding"/>
    <property type="evidence" value="ECO:0007669"/>
    <property type="project" value="UniProtKB-KW"/>
</dbReference>
<accession>A0A7M2WTM0</accession>
<dbReference type="RefSeq" id="WP_206291607.1">
    <property type="nucleotide sequence ID" value="NZ_CP063458.1"/>
</dbReference>
<comment type="function">
    <text evidence="4">Responsible for synthesis of pseudouridine from uracil.</text>
</comment>
<keyword evidence="7" id="KW-1185">Reference proteome</keyword>
<gene>
    <name evidence="6" type="ORF">IPV69_20585</name>
</gene>
<feature type="active site" evidence="2">
    <location>
        <position position="134"/>
    </location>
</feature>
<dbReference type="GO" id="GO:0140098">
    <property type="term" value="F:catalytic activity, acting on RNA"/>
    <property type="evidence" value="ECO:0007669"/>
    <property type="project" value="UniProtKB-ARBA"/>
</dbReference>
<dbReference type="EMBL" id="CP063458">
    <property type="protein sequence ID" value="QOV88614.1"/>
    <property type="molecule type" value="Genomic_DNA"/>
</dbReference>
<dbReference type="PROSITE" id="PS50889">
    <property type="entry name" value="S4"/>
    <property type="match status" value="1"/>
</dbReference>
<dbReference type="Pfam" id="PF00849">
    <property type="entry name" value="PseudoU_synth_2"/>
    <property type="match status" value="1"/>
</dbReference>
<dbReference type="GO" id="GO:0009982">
    <property type="term" value="F:pseudouridine synthase activity"/>
    <property type="evidence" value="ECO:0007669"/>
    <property type="project" value="InterPro"/>
</dbReference>
<sequence length="303" mass="34117">MTLSDWLIQQFPHAKRTALRQMVDDRRVLINGKPATRFTAVMAVGDRASVIDRPLPGMDPRMPKGDRARKPTLRESRHYDIVFEDDDILIVYKPPGLLTSTVPNEPRPTLLAMIRDDQARQNLRVRVGLIHRLDRDASGLLVFSKTDEAYQSLKSQFFHHAVQRVYHAAVRGKPKPAAGRIETRLVERADGHVYSTKQQGRGDRAVTDYELVRTVGKVSLVRVTLHTGRKHQIRVHMSQKNWSIVGDAIYGHGEKSPPETGLMLVATKLGFQHPGTGRPVSFEIPLPEEIAALFPEPQKPTDS</sequence>
<evidence type="ECO:0000259" key="5">
    <source>
        <dbReference type="Pfam" id="PF00849"/>
    </source>
</evidence>
<dbReference type="CDD" id="cd02869">
    <property type="entry name" value="PseudoU_synth_RluA_like"/>
    <property type="match status" value="1"/>
</dbReference>
<dbReference type="Gene3D" id="3.30.2350.10">
    <property type="entry name" value="Pseudouridine synthase"/>
    <property type="match status" value="1"/>
</dbReference>
<dbReference type="PANTHER" id="PTHR21600:SF87">
    <property type="entry name" value="RNA PSEUDOURIDYLATE SYNTHASE DOMAIN-CONTAINING PROTEIN 1"/>
    <property type="match status" value="1"/>
</dbReference>
<dbReference type="GO" id="GO:0000455">
    <property type="term" value="P:enzyme-directed rRNA pseudouridine synthesis"/>
    <property type="evidence" value="ECO:0007669"/>
    <property type="project" value="TreeGrafter"/>
</dbReference>
<feature type="domain" description="Pseudouridine synthase RsuA/RluA-like" evidence="5">
    <location>
        <begin position="87"/>
        <end position="239"/>
    </location>
</feature>
<dbReference type="InterPro" id="IPR006145">
    <property type="entry name" value="PsdUridine_synth_RsuA/RluA"/>
</dbReference>
<dbReference type="CDD" id="cd00165">
    <property type="entry name" value="S4"/>
    <property type="match status" value="1"/>
</dbReference>
<keyword evidence="4" id="KW-0413">Isomerase</keyword>